<comment type="similarity">
    <text evidence="2 9">Belongs to the CRISPR-associated endoribonuclease Cas2 protein family.</text>
</comment>
<dbReference type="RefSeq" id="WP_008401184.1">
    <property type="nucleotide sequence ID" value="NZ_JAOQJS010000006.1"/>
</dbReference>
<dbReference type="NCBIfam" id="TIGR01573">
    <property type="entry name" value="cas2"/>
    <property type="match status" value="1"/>
</dbReference>
<gene>
    <name evidence="9 10" type="primary">cas2</name>
    <name evidence="10" type="ORF">AAAT04_10375</name>
</gene>
<comment type="function">
    <text evidence="9">CRISPR (clustered regularly interspaced short palindromic repeat), is an adaptive immune system that provides protection against mobile genetic elements (viruses, transposable elements and conjugative plasmids). CRISPR clusters contain sequences complementary to antecedent mobile elements and target invading nucleic acids. CRISPR clusters are transcribed and processed into CRISPR RNA (crRNA). Functions as a ssRNA-specific endoribonuclease. Involved in the integration of spacer DNA into the CRISPR cassette.</text>
</comment>
<dbReference type="InterPro" id="IPR021127">
    <property type="entry name" value="CRISPR_associated_Cas2"/>
</dbReference>
<dbReference type="Pfam" id="PF09827">
    <property type="entry name" value="CRISPR_Cas2"/>
    <property type="match status" value="1"/>
</dbReference>
<keyword evidence="8 9" id="KW-0051">Antiviral defense</keyword>
<dbReference type="Gene3D" id="3.30.70.240">
    <property type="match status" value="1"/>
</dbReference>
<evidence type="ECO:0000256" key="7">
    <source>
        <dbReference type="ARBA" id="ARBA00022842"/>
    </source>
</evidence>
<evidence type="ECO:0000256" key="1">
    <source>
        <dbReference type="ARBA" id="ARBA00001946"/>
    </source>
</evidence>
<evidence type="ECO:0000256" key="5">
    <source>
        <dbReference type="ARBA" id="ARBA00022759"/>
    </source>
</evidence>
<keyword evidence="11" id="KW-1185">Reference proteome</keyword>
<dbReference type="InterPro" id="IPR019199">
    <property type="entry name" value="Virulence_VapD/CRISPR_Cas2"/>
</dbReference>
<dbReference type="EMBL" id="JBBNFM010000006">
    <property type="protein sequence ID" value="MEQ2454443.1"/>
    <property type="molecule type" value="Genomic_DNA"/>
</dbReference>
<evidence type="ECO:0000256" key="6">
    <source>
        <dbReference type="ARBA" id="ARBA00022801"/>
    </source>
</evidence>
<evidence type="ECO:0000256" key="2">
    <source>
        <dbReference type="ARBA" id="ARBA00009959"/>
    </source>
</evidence>
<evidence type="ECO:0000256" key="8">
    <source>
        <dbReference type="ARBA" id="ARBA00023118"/>
    </source>
</evidence>
<keyword evidence="6 9" id="KW-0378">Hydrolase</keyword>
<reference evidence="10 11" key="1">
    <citation type="submission" date="2024-04" db="EMBL/GenBank/DDBJ databases">
        <title>Human intestinal bacterial collection.</title>
        <authorList>
            <person name="Pauvert C."/>
            <person name="Hitch T.C.A."/>
            <person name="Clavel T."/>
        </authorList>
    </citation>
    <scope>NUCLEOTIDE SEQUENCE [LARGE SCALE GENOMIC DNA]</scope>
    <source>
        <strain evidence="10 11">CLA-AA-H141</strain>
    </source>
</reference>
<evidence type="ECO:0000256" key="9">
    <source>
        <dbReference type="HAMAP-Rule" id="MF_01471"/>
    </source>
</evidence>
<sequence length="92" mass="11212">MYVVLVYDINKENNGQKRWNHIFKICKRYLSHIQNSVFEGDITKVQLVKLKQELDEYIDHELDSVIIFKSRQEKWLNKEFWGKEDDKASFFI</sequence>
<keyword evidence="3 9" id="KW-0540">Nuclease</keyword>
<dbReference type="SUPFAM" id="SSF143430">
    <property type="entry name" value="TTP0101/SSO1404-like"/>
    <property type="match status" value="1"/>
</dbReference>
<comment type="caution">
    <text evidence="10">The sequence shown here is derived from an EMBL/GenBank/DDBJ whole genome shotgun (WGS) entry which is preliminary data.</text>
</comment>
<organism evidence="10 11">
    <name type="scientific">Coprococcus ammoniilyticus</name>
    <dbReference type="NCBI Taxonomy" id="2981785"/>
    <lineage>
        <taxon>Bacteria</taxon>
        <taxon>Bacillati</taxon>
        <taxon>Bacillota</taxon>
        <taxon>Clostridia</taxon>
        <taxon>Lachnospirales</taxon>
        <taxon>Lachnospiraceae</taxon>
        <taxon>Coprococcus</taxon>
    </lineage>
</organism>
<proteinExistence type="inferred from homology"/>
<protein>
    <recommendedName>
        <fullName evidence="9">CRISPR-associated endoribonuclease Cas2</fullName>
        <ecNumber evidence="9">3.1.-.-</ecNumber>
    </recommendedName>
</protein>
<name>A0ABV1EIM6_9FIRM</name>
<dbReference type="PANTHER" id="PTHR34405:SF1">
    <property type="entry name" value="CRISPR-ASSOCIATED ENDORIBONUCLEASE CAS2"/>
    <property type="match status" value="1"/>
</dbReference>
<dbReference type="CDD" id="cd09725">
    <property type="entry name" value="Cas2_I_II_III"/>
    <property type="match status" value="1"/>
</dbReference>
<evidence type="ECO:0000313" key="10">
    <source>
        <dbReference type="EMBL" id="MEQ2454443.1"/>
    </source>
</evidence>
<keyword evidence="4 9" id="KW-0479">Metal-binding</keyword>
<feature type="binding site" evidence="9">
    <location>
        <position position="8"/>
    </location>
    <ligand>
        <name>Mg(2+)</name>
        <dbReference type="ChEBI" id="CHEBI:18420"/>
        <note>catalytic</note>
    </ligand>
</feature>
<comment type="cofactor">
    <cofactor evidence="1 9">
        <name>Mg(2+)</name>
        <dbReference type="ChEBI" id="CHEBI:18420"/>
    </cofactor>
</comment>
<evidence type="ECO:0000313" key="11">
    <source>
        <dbReference type="Proteomes" id="UP001482186"/>
    </source>
</evidence>
<keyword evidence="5 9" id="KW-0255">Endonuclease</keyword>
<dbReference type="Proteomes" id="UP001482186">
    <property type="component" value="Unassembled WGS sequence"/>
</dbReference>
<dbReference type="PANTHER" id="PTHR34405">
    <property type="entry name" value="CRISPR-ASSOCIATED ENDORIBONUCLEASE CAS2"/>
    <property type="match status" value="1"/>
</dbReference>
<dbReference type="EC" id="3.1.-.-" evidence="9"/>
<evidence type="ECO:0000256" key="3">
    <source>
        <dbReference type="ARBA" id="ARBA00022722"/>
    </source>
</evidence>
<accession>A0ABV1EIM6</accession>
<comment type="subunit">
    <text evidence="9">Homodimer, forms a heterotetramer with a Cas1 homodimer.</text>
</comment>
<evidence type="ECO:0000256" key="4">
    <source>
        <dbReference type="ARBA" id="ARBA00022723"/>
    </source>
</evidence>
<dbReference type="HAMAP" id="MF_01471">
    <property type="entry name" value="Cas2"/>
    <property type="match status" value="1"/>
</dbReference>
<keyword evidence="7 9" id="KW-0460">Magnesium</keyword>
<dbReference type="GO" id="GO:0004519">
    <property type="term" value="F:endonuclease activity"/>
    <property type="evidence" value="ECO:0007669"/>
    <property type="project" value="UniProtKB-KW"/>
</dbReference>